<dbReference type="InterPro" id="IPR029055">
    <property type="entry name" value="Ntn_hydrolases_N"/>
</dbReference>
<dbReference type="InterPro" id="IPR006426">
    <property type="entry name" value="Asn_synth_AEB"/>
</dbReference>
<dbReference type="InterPro" id="IPR033738">
    <property type="entry name" value="AsnB_N"/>
</dbReference>
<dbReference type="PANTHER" id="PTHR43284">
    <property type="entry name" value="ASPARAGINE SYNTHETASE (GLUTAMINE-HYDROLYZING)"/>
    <property type="match status" value="1"/>
</dbReference>
<dbReference type="GO" id="GO:0005829">
    <property type="term" value="C:cytosol"/>
    <property type="evidence" value="ECO:0007669"/>
    <property type="project" value="TreeGrafter"/>
</dbReference>
<evidence type="ECO:0000256" key="6">
    <source>
        <dbReference type="ARBA" id="ARBA00022962"/>
    </source>
</evidence>
<dbReference type="EC" id="6.3.5.4" evidence="3"/>
<dbReference type="PANTHER" id="PTHR43284:SF1">
    <property type="entry name" value="ASPARAGINE SYNTHETASE"/>
    <property type="match status" value="1"/>
</dbReference>
<organism evidence="8 9">
    <name type="scientific">Sterolibacterium denitrificans</name>
    <dbReference type="NCBI Taxonomy" id="157592"/>
    <lineage>
        <taxon>Bacteria</taxon>
        <taxon>Pseudomonadati</taxon>
        <taxon>Pseudomonadota</taxon>
        <taxon>Betaproteobacteria</taxon>
        <taxon>Nitrosomonadales</taxon>
        <taxon>Sterolibacteriaceae</taxon>
        <taxon>Sterolibacterium</taxon>
    </lineage>
</organism>
<dbReference type="GO" id="GO:0006529">
    <property type="term" value="P:asparagine biosynthetic process"/>
    <property type="evidence" value="ECO:0007669"/>
    <property type="project" value="UniProtKB-KW"/>
</dbReference>
<dbReference type="PROSITE" id="PS51278">
    <property type="entry name" value="GATASE_TYPE_2"/>
    <property type="match status" value="1"/>
</dbReference>
<protein>
    <recommendedName>
        <fullName evidence="3">asparagine synthase (glutamine-hydrolyzing)</fullName>
        <ecNumber evidence="3">6.3.5.4</ecNumber>
    </recommendedName>
</protein>
<evidence type="ECO:0000256" key="7">
    <source>
        <dbReference type="ARBA" id="ARBA00048741"/>
    </source>
</evidence>
<dbReference type="Pfam" id="PF13537">
    <property type="entry name" value="GATase_7"/>
    <property type="match status" value="1"/>
</dbReference>
<evidence type="ECO:0000313" key="8">
    <source>
        <dbReference type="EMBL" id="KYC28992.1"/>
    </source>
</evidence>
<dbReference type="PIRSF" id="PIRSF001589">
    <property type="entry name" value="Asn_synthetase_glu-h"/>
    <property type="match status" value="1"/>
</dbReference>
<dbReference type="InterPro" id="IPR001962">
    <property type="entry name" value="Asn_synthase"/>
</dbReference>
<dbReference type="CDD" id="cd01991">
    <property type="entry name" value="Asn_synthase_B_C"/>
    <property type="match status" value="1"/>
</dbReference>
<sequence length="624" mass="69049">MCGVLGAVDLPIDEAALLLLRHRGPDGQGFEAIRCAGRTVWLAHARLSILDLSPAGHQPMQSRDGRWWMVFNGEIYNHRELRKELTGPFRGHSDTETLVELIAVQGVESVLPRLNGMFAFAALDTLTGKLHLARDPFGIKPLYFFNSDQKLVFASEVRAIKAALQAGGLPALGLDHSALQQFLTLRYTPSPLTLWQGVQRLAPGHVLSVNLATAASSQRCFAPATNERFSGTLEDAIAAYQGKLAQAVERQLLSDVPVGILLSGGIDSALVAAMAKDAGVEVPCFTVGFGGGHWECEIENAIYTASVLGFPLNKVLISPEQLKSVLPSIVRSIEEPLGTTSVMPMWELVKRAREDVTVVLTGQGTDEPWGGYYRYQVELLRNIMGMPALWRVAGAMLSPWKGKPEALERGLRSLSEAQPAEQMIEAACLFTAAERESLTGLPGDGGASGQLQQWLQWLSPTLALSGAERMMRMDTRMNLADDLLLYADKISMASSLEMRVPMLDIELVQFVESLPIEYRLRWGKGKIVHKAMAERYLPADIVHRPKKGFQVPFGAWSRNEWRGWLEPLLLDGLNGLLHREGVERIWRQHLVCKPDRSRQIFALMMLALWYQEYFFGSGEADAKD</sequence>
<comment type="caution">
    <text evidence="8">The sequence shown here is derived from an EMBL/GenBank/DDBJ whole genome shotgun (WGS) entry which is preliminary data.</text>
</comment>
<dbReference type="CDD" id="cd00712">
    <property type="entry name" value="AsnB"/>
    <property type="match status" value="1"/>
</dbReference>
<evidence type="ECO:0000256" key="5">
    <source>
        <dbReference type="ARBA" id="ARBA00022840"/>
    </source>
</evidence>
<dbReference type="NCBIfam" id="TIGR01536">
    <property type="entry name" value="asn_synth_AEB"/>
    <property type="match status" value="1"/>
</dbReference>
<evidence type="ECO:0000256" key="3">
    <source>
        <dbReference type="ARBA" id="ARBA00012737"/>
    </source>
</evidence>
<dbReference type="SUPFAM" id="SSF52402">
    <property type="entry name" value="Adenine nucleotide alpha hydrolases-like"/>
    <property type="match status" value="1"/>
</dbReference>
<dbReference type="RefSeq" id="WP_067171098.1">
    <property type="nucleotide sequence ID" value="NZ_LFZK01000002.1"/>
</dbReference>
<comment type="pathway">
    <text evidence="1">Amino-acid biosynthesis; L-asparagine biosynthesis; L-asparagine from L-aspartate (L-Gln route): step 1/1.</text>
</comment>
<dbReference type="Gene3D" id="3.40.50.620">
    <property type="entry name" value="HUPs"/>
    <property type="match status" value="1"/>
</dbReference>
<accession>A0A656Z7M3</accession>
<keyword evidence="4" id="KW-0547">Nucleotide-binding</keyword>
<gene>
    <name evidence="8" type="ORF">ACY05_03900</name>
</gene>
<dbReference type="Pfam" id="PF00733">
    <property type="entry name" value="Asn_synthase"/>
    <property type="match status" value="1"/>
</dbReference>
<evidence type="ECO:0000313" key="9">
    <source>
        <dbReference type="Proteomes" id="UP000243416"/>
    </source>
</evidence>
<dbReference type="GO" id="GO:0005524">
    <property type="term" value="F:ATP binding"/>
    <property type="evidence" value="ECO:0007669"/>
    <property type="project" value="UniProtKB-KW"/>
</dbReference>
<dbReference type="EMBL" id="LFZK01000002">
    <property type="protein sequence ID" value="KYC28992.1"/>
    <property type="molecule type" value="Genomic_DNA"/>
</dbReference>
<dbReference type="InterPro" id="IPR051786">
    <property type="entry name" value="ASN_synthetase/amidase"/>
</dbReference>
<dbReference type="OrthoDB" id="9763290at2"/>
<keyword evidence="6" id="KW-0315">Glutamine amidotransferase</keyword>
<dbReference type="GO" id="GO:0004066">
    <property type="term" value="F:asparagine synthase (glutamine-hydrolyzing) activity"/>
    <property type="evidence" value="ECO:0007669"/>
    <property type="project" value="UniProtKB-EC"/>
</dbReference>
<dbReference type="InterPro" id="IPR014729">
    <property type="entry name" value="Rossmann-like_a/b/a_fold"/>
</dbReference>
<keyword evidence="5" id="KW-0067">ATP-binding</keyword>
<reference evidence="8 9" key="1">
    <citation type="journal article" date="2016" name="ISME J.">
        <title>Integrated multi-omics analyses reveal the biochemical mechanisms and phylogenetic relevance of anaerobic androgen biodegradation in the environment.</title>
        <authorList>
            <person name="Yang F.C."/>
            <person name="Chen Y.L."/>
            <person name="Tang S.L."/>
            <person name="Yu C.P."/>
            <person name="Wang P.H."/>
            <person name="Ismail W."/>
            <person name="Wang C.H."/>
            <person name="Ding J.Y."/>
            <person name="Yang C.Y."/>
            <person name="Yang C.Y."/>
            <person name="Chiang Y.R."/>
        </authorList>
    </citation>
    <scope>NUCLEOTIDE SEQUENCE [LARGE SCALE GENOMIC DNA]</scope>
    <source>
        <strain evidence="8 9">DSM 13999</strain>
    </source>
</reference>
<evidence type="ECO:0000256" key="2">
    <source>
        <dbReference type="ARBA" id="ARBA00005752"/>
    </source>
</evidence>
<comment type="similarity">
    <text evidence="2">Belongs to the asparagine synthetase family.</text>
</comment>
<name>A0A656Z7M3_9PROT</name>
<dbReference type="SUPFAM" id="SSF56235">
    <property type="entry name" value="N-terminal nucleophile aminohydrolases (Ntn hydrolases)"/>
    <property type="match status" value="1"/>
</dbReference>
<comment type="catalytic activity">
    <reaction evidence="7">
        <text>L-aspartate + L-glutamine + ATP + H2O = L-asparagine + L-glutamate + AMP + diphosphate + H(+)</text>
        <dbReference type="Rhea" id="RHEA:12228"/>
        <dbReference type="ChEBI" id="CHEBI:15377"/>
        <dbReference type="ChEBI" id="CHEBI:15378"/>
        <dbReference type="ChEBI" id="CHEBI:29985"/>
        <dbReference type="ChEBI" id="CHEBI:29991"/>
        <dbReference type="ChEBI" id="CHEBI:30616"/>
        <dbReference type="ChEBI" id="CHEBI:33019"/>
        <dbReference type="ChEBI" id="CHEBI:58048"/>
        <dbReference type="ChEBI" id="CHEBI:58359"/>
        <dbReference type="ChEBI" id="CHEBI:456215"/>
        <dbReference type="EC" id="6.3.5.4"/>
    </reaction>
</comment>
<evidence type="ECO:0000256" key="4">
    <source>
        <dbReference type="ARBA" id="ARBA00022741"/>
    </source>
</evidence>
<proteinExistence type="inferred from homology"/>
<keyword evidence="9" id="KW-1185">Reference proteome</keyword>
<dbReference type="InterPro" id="IPR017932">
    <property type="entry name" value="GATase_2_dom"/>
</dbReference>
<dbReference type="Proteomes" id="UP000243416">
    <property type="component" value="Unassembled WGS sequence"/>
</dbReference>
<evidence type="ECO:0000256" key="1">
    <source>
        <dbReference type="ARBA" id="ARBA00005187"/>
    </source>
</evidence>
<dbReference type="AlphaFoldDB" id="A0A656Z7M3"/>
<dbReference type="Gene3D" id="3.60.20.10">
    <property type="entry name" value="Glutamine Phosphoribosylpyrophosphate, subunit 1, domain 1"/>
    <property type="match status" value="1"/>
</dbReference>